<organism evidence="3 4">
    <name type="scientific">Roridomyces roridus</name>
    <dbReference type="NCBI Taxonomy" id="1738132"/>
    <lineage>
        <taxon>Eukaryota</taxon>
        <taxon>Fungi</taxon>
        <taxon>Dikarya</taxon>
        <taxon>Basidiomycota</taxon>
        <taxon>Agaricomycotina</taxon>
        <taxon>Agaricomycetes</taxon>
        <taxon>Agaricomycetidae</taxon>
        <taxon>Agaricales</taxon>
        <taxon>Marasmiineae</taxon>
        <taxon>Mycenaceae</taxon>
        <taxon>Roridomyces</taxon>
    </lineage>
</organism>
<protein>
    <recommendedName>
        <fullName evidence="5">Secreted protein</fullName>
    </recommendedName>
</protein>
<evidence type="ECO:0008006" key="5">
    <source>
        <dbReference type="Google" id="ProtNLM"/>
    </source>
</evidence>
<name>A0AAD7BS45_9AGAR</name>
<proteinExistence type="predicted"/>
<keyword evidence="2" id="KW-0732">Signal</keyword>
<comment type="caution">
    <text evidence="3">The sequence shown here is derived from an EMBL/GenBank/DDBJ whole genome shotgun (WGS) entry which is preliminary data.</text>
</comment>
<feature type="chain" id="PRO_5042146447" description="Secreted protein" evidence="2">
    <location>
        <begin position="23"/>
        <end position="83"/>
    </location>
</feature>
<feature type="region of interest" description="Disordered" evidence="1">
    <location>
        <begin position="32"/>
        <end position="83"/>
    </location>
</feature>
<gene>
    <name evidence="3" type="ORF">FB45DRAFT_46902</name>
</gene>
<keyword evidence="4" id="KW-1185">Reference proteome</keyword>
<dbReference type="Proteomes" id="UP001221142">
    <property type="component" value="Unassembled WGS sequence"/>
</dbReference>
<dbReference type="EMBL" id="JARKIF010000010">
    <property type="protein sequence ID" value="KAJ7628994.1"/>
    <property type="molecule type" value="Genomic_DNA"/>
</dbReference>
<feature type="compositionally biased region" description="Low complexity" evidence="1">
    <location>
        <begin position="32"/>
        <end position="45"/>
    </location>
</feature>
<evidence type="ECO:0000256" key="1">
    <source>
        <dbReference type="SAM" id="MobiDB-lite"/>
    </source>
</evidence>
<accession>A0AAD7BS45</accession>
<feature type="signal peptide" evidence="2">
    <location>
        <begin position="1"/>
        <end position="22"/>
    </location>
</feature>
<evidence type="ECO:0000256" key="2">
    <source>
        <dbReference type="SAM" id="SignalP"/>
    </source>
</evidence>
<evidence type="ECO:0000313" key="3">
    <source>
        <dbReference type="EMBL" id="KAJ7628994.1"/>
    </source>
</evidence>
<reference evidence="3" key="1">
    <citation type="submission" date="2023-03" db="EMBL/GenBank/DDBJ databases">
        <title>Massive genome expansion in bonnet fungi (Mycena s.s.) driven by repeated elements and novel gene families across ecological guilds.</title>
        <authorList>
            <consortium name="Lawrence Berkeley National Laboratory"/>
            <person name="Harder C.B."/>
            <person name="Miyauchi S."/>
            <person name="Viragh M."/>
            <person name="Kuo A."/>
            <person name="Thoen E."/>
            <person name="Andreopoulos B."/>
            <person name="Lu D."/>
            <person name="Skrede I."/>
            <person name="Drula E."/>
            <person name="Henrissat B."/>
            <person name="Morin E."/>
            <person name="Kohler A."/>
            <person name="Barry K."/>
            <person name="LaButti K."/>
            <person name="Morin E."/>
            <person name="Salamov A."/>
            <person name="Lipzen A."/>
            <person name="Mereny Z."/>
            <person name="Hegedus B."/>
            <person name="Baldrian P."/>
            <person name="Stursova M."/>
            <person name="Weitz H."/>
            <person name="Taylor A."/>
            <person name="Grigoriev I.V."/>
            <person name="Nagy L.G."/>
            <person name="Martin F."/>
            <person name="Kauserud H."/>
        </authorList>
    </citation>
    <scope>NUCLEOTIDE SEQUENCE</scope>
    <source>
        <strain evidence="3">9284</strain>
    </source>
</reference>
<sequence>MFISHLWAPTLFFVSSIRTDSGLDFWPCPCPSTRSPASPSSTSPQRARRVHSSRYSHPLRETENHPAQRVGQEPPVGLPVFSV</sequence>
<evidence type="ECO:0000313" key="4">
    <source>
        <dbReference type="Proteomes" id="UP001221142"/>
    </source>
</evidence>
<dbReference type="AlphaFoldDB" id="A0AAD7BS45"/>